<keyword evidence="2" id="KW-1185">Reference proteome</keyword>
<dbReference type="AlphaFoldDB" id="A0A197JSI7"/>
<dbReference type="Proteomes" id="UP000078512">
    <property type="component" value="Unassembled WGS sequence"/>
</dbReference>
<reference evidence="1 2" key="1">
    <citation type="submission" date="2016-05" db="EMBL/GenBank/DDBJ databases">
        <title>Genome sequencing reveals origins of a unique bacterial endosymbiosis in the earliest lineages of terrestrial Fungi.</title>
        <authorList>
            <consortium name="DOE Joint Genome Institute"/>
            <person name="Uehling J."/>
            <person name="Gryganskyi A."/>
            <person name="Hameed K."/>
            <person name="Tschaplinski T."/>
            <person name="Misztal P."/>
            <person name="Wu S."/>
            <person name="Desiro A."/>
            <person name="Vande Pol N."/>
            <person name="Du Z.-Y."/>
            <person name="Zienkiewicz A."/>
            <person name="Zienkiewicz K."/>
            <person name="Morin E."/>
            <person name="Tisserant E."/>
            <person name="Splivallo R."/>
            <person name="Hainaut M."/>
            <person name="Henrissat B."/>
            <person name="Ohm R."/>
            <person name="Kuo A."/>
            <person name="Yan J."/>
            <person name="Lipzen A."/>
            <person name="Nolan M."/>
            <person name="Labutti K."/>
            <person name="Barry K."/>
            <person name="Goldstein A."/>
            <person name="Labbe J."/>
            <person name="Schadt C."/>
            <person name="Tuskan G."/>
            <person name="Grigoriev I."/>
            <person name="Martin F."/>
            <person name="Vilgalys R."/>
            <person name="Bonito G."/>
        </authorList>
    </citation>
    <scope>NUCLEOTIDE SEQUENCE [LARGE SCALE GENOMIC DNA]</scope>
    <source>
        <strain evidence="1 2">AG-77</strain>
    </source>
</reference>
<dbReference type="EMBL" id="KV442052">
    <property type="protein sequence ID" value="OAQ27928.1"/>
    <property type="molecule type" value="Genomic_DNA"/>
</dbReference>
<proteinExistence type="predicted"/>
<gene>
    <name evidence="1" type="ORF">K457DRAFT_1833522</name>
</gene>
<evidence type="ECO:0000313" key="2">
    <source>
        <dbReference type="Proteomes" id="UP000078512"/>
    </source>
</evidence>
<organism evidence="1 2">
    <name type="scientific">Linnemannia elongata AG-77</name>
    <dbReference type="NCBI Taxonomy" id="1314771"/>
    <lineage>
        <taxon>Eukaryota</taxon>
        <taxon>Fungi</taxon>
        <taxon>Fungi incertae sedis</taxon>
        <taxon>Mucoromycota</taxon>
        <taxon>Mortierellomycotina</taxon>
        <taxon>Mortierellomycetes</taxon>
        <taxon>Mortierellales</taxon>
        <taxon>Mortierellaceae</taxon>
        <taxon>Linnemannia</taxon>
    </lineage>
</organism>
<evidence type="ECO:0000313" key="1">
    <source>
        <dbReference type="EMBL" id="OAQ27928.1"/>
    </source>
</evidence>
<protein>
    <submittedName>
        <fullName evidence="1">Uncharacterized protein</fullName>
    </submittedName>
</protein>
<sequence>MEFLQVRCLLGPHPVLRGPYLVHHGHHGHHGHHVYLYHHGLLFLLYLLWLHLHLSLHHPHHHHHHPLLHLHQVRPLSLRLPQVHLLHLVHLG</sequence>
<accession>A0A197JSI7</accession>
<name>A0A197JSI7_9FUNG</name>